<dbReference type="InterPro" id="IPR050166">
    <property type="entry name" value="ABC_transporter_ATP-bind"/>
</dbReference>
<dbReference type="AlphaFoldDB" id="A0A6L7GKU5"/>
<keyword evidence="6" id="KW-1185">Reference proteome</keyword>
<sequence>MSPFPTFEPTVDVSASGARATTDIAVPNAISLDAVTKYYGDTLILDSIDHVVEAGSFVSLIGPSGCGKSTLLRMIADLEPVSGGSVRIGARTPDECRRDHAMSMVFQSPNLVPWRSVRRNVELPLEAMGVSASRRAALADAELAKVGLDGYGDAHPRTLSGGMAQRAAIARALVTDPGIVLMDEPFGALDEILRERLNYELHDLWATTGKTIVFVTHSIAEAVALSTDIVVMGRNPGRIVSHLPVDLPRERGPHLAESERFFQITTEVRRLLALAAGPSGAST</sequence>
<accession>A0A6L7GKU5</accession>
<organism evidence="5 6">
    <name type="scientific">Gordonia mangrovi</name>
    <dbReference type="NCBI Taxonomy" id="2665643"/>
    <lineage>
        <taxon>Bacteria</taxon>
        <taxon>Bacillati</taxon>
        <taxon>Actinomycetota</taxon>
        <taxon>Actinomycetes</taxon>
        <taxon>Mycobacteriales</taxon>
        <taxon>Gordoniaceae</taxon>
        <taxon>Gordonia</taxon>
    </lineage>
</organism>
<gene>
    <name evidence="5" type="ORF">GIY30_01850</name>
</gene>
<keyword evidence="1" id="KW-0813">Transport</keyword>
<dbReference type="InterPro" id="IPR003593">
    <property type="entry name" value="AAA+_ATPase"/>
</dbReference>
<reference evidence="5 6" key="1">
    <citation type="submission" date="2019-11" db="EMBL/GenBank/DDBJ databases">
        <title>Gordonia sp. nov., a novel actinobacterium isolated from mangrove soil in Hainan.</title>
        <authorList>
            <person name="Huang X."/>
            <person name="Xie Y."/>
            <person name="Chu X."/>
            <person name="Xiao K."/>
        </authorList>
    </citation>
    <scope>NUCLEOTIDE SEQUENCE [LARGE SCALE GENOMIC DNA]</scope>
    <source>
        <strain evidence="5 6">HNM0687</strain>
    </source>
</reference>
<dbReference type="Gene3D" id="3.40.50.300">
    <property type="entry name" value="P-loop containing nucleotide triphosphate hydrolases"/>
    <property type="match status" value="1"/>
</dbReference>
<dbReference type="PANTHER" id="PTHR42788">
    <property type="entry name" value="TAURINE IMPORT ATP-BINDING PROTEIN-RELATED"/>
    <property type="match status" value="1"/>
</dbReference>
<proteinExistence type="predicted"/>
<dbReference type="GO" id="GO:0005524">
    <property type="term" value="F:ATP binding"/>
    <property type="evidence" value="ECO:0007669"/>
    <property type="project" value="UniProtKB-KW"/>
</dbReference>
<dbReference type="SUPFAM" id="SSF52540">
    <property type="entry name" value="P-loop containing nucleoside triphosphate hydrolases"/>
    <property type="match status" value="1"/>
</dbReference>
<dbReference type="InterPro" id="IPR027417">
    <property type="entry name" value="P-loop_NTPase"/>
</dbReference>
<protein>
    <submittedName>
        <fullName evidence="5">ATP-binding cassette domain-containing protein</fullName>
    </submittedName>
</protein>
<dbReference type="GO" id="GO:0016887">
    <property type="term" value="F:ATP hydrolysis activity"/>
    <property type="evidence" value="ECO:0007669"/>
    <property type="project" value="InterPro"/>
</dbReference>
<keyword evidence="2" id="KW-0547">Nucleotide-binding</keyword>
<dbReference type="SMART" id="SM00382">
    <property type="entry name" value="AAA"/>
    <property type="match status" value="1"/>
</dbReference>
<dbReference type="PROSITE" id="PS00211">
    <property type="entry name" value="ABC_TRANSPORTER_1"/>
    <property type="match status" value="1"/>
</dbReference>
<dbReference type="EMBL" id="WMBR01000001">
    <property type="protein sequence ID" value="MXP20113.1"/>
    <property type="molecule type" value="Genomic_DNA"/>
</dbReference>
<dbReference type="RefSeq" id="WP_160900291.1">
    <property type="nucleotide sequence ID" value="NZ_CP102850.1"/>
</dbReference>
<dbReference type="InterPro" id="IPR003439">
    <property type="entry name" value="ABC_transporter-like_ATP-bd"/>
</dbReference>
<dbReference type="Proteomes" id="UP000475545">
    <property type="component" value="Unassembled WGS sequence"/>
</dbReference>
<dbReference type="InterPro" id="IPR017871">
    <property type="entry name" value="ABC_transporter-like_CS"/>
</dbReference>
<dbReference type="CDD" id="cd03293">
    <property type="entry name" value="ABC_NrtD_SsuB_transporters"/>
    <property type="match status" value="1"/>
</dbReference>
<evidence type="ECO:0000256" key="2">
    <source>
        <dbReference type="ARBA" id="ARBA00022741"/>
    </source>
</evidence>
<feature type="domain" description="ABC transporter" evidence="4">
    <location>
        <begin position="30"/>
        <end position="259"/>
    </location>
</feature>
<evidence type="ECO:0000256" key="1">
    <source>
        <dbReference type="ARBA" id="ARBA00022448"/>
    </source>
</evidence>
<dbReference type="PROSITE" id="PS50893">
    <property type="entry name" value="ABC_TRANSPORTER_2"/>
    <property type="match status" value="1"/>
</dbReference>
<name>A0A6L7GKU5_9ACTN</name>
<evidence type="ECO:0000259" key="4">
    <source>
        <dbReference type="PROSITE" id="PS50893"/>
    </source>
</evidence>
<keyword evidence="3 5" id="KW-0067">ATP-binding</keyword>
<dbReference type="Pfam" id="PF00005">
    <property type="entry name" value="ABC_tran"/>
    <property type="match status" value="1"/>
</dbReference>
<evidence type="ECO:0000256" key="3">
    <source>
        <dbReference type="ARBA" id="ARBA00022840"/>
    </source>
</evidence>
<evidence type="ECO:0000313" key="5">
    <source>
        <dbReference type="EMBL" id="MXP20113.1"/>
    </source>
</evidence>
<dbReference type="PANTHER" id="PTHR42788:SF13">
    <property type="entry name" value="ALIPHATIC SULFONATES IMPORT ATP-BINDING PROTEIN SSUB"/>
    <property type="match status" value="1"/>
</dbReference>
<comment type="caution">
    <text evidence="5">The sequence shown here is derived from an EMBL/GenBank/DDBJ whole genome shotgun (WGS) entry which is preliminary data.</text>
</comment>
<evidence type="ECO:0000313" key="6">
    <source>
        <dbReference type="Proteomes" id="UP000475545"/>
    </source>
</evidence>